<sequence length="633" mass="72583">MTLTWTLLLLAFTLTTSASERCFRVDYENNVFLKDDEPFQFVSGSFHYFRVLKDSWKDRLLKMKNGGLNVVQTYVEWSGHEPEPQQYNFEGNYDIETFLKLAQEVGLFVVLRPGPYISAERDNGGLPYWLLRENPRMVYRSFDPTFMLPVDRWFHYFLPMIKDHMYHNGGPIIMVQVENEYGEYKECDCRYMEHLVYIFLQHLGTDTVLYRQDYPLEENYICDEARQTFVSGSFKYNETIANVFDIMNKSQGNEGPMLVSEYYPGGWQSHWGWEEVSFPEDEVIAKLEEMLSKKASVNFYMYVGGTNFGFTNGNRPPPLVTSYDYGSPISECGDTRPLYHTLRQSINKFLPQPEYIVIDPEPRLNLGSVTLSESLDLVNVLSRFRRSGRIESRKAKQPLTFEDIGQCCGYVVYSTVVNFDPDEPAKLSVPGLRDRGYLLTKTGVFVMSSEDKVLEVEMSLKRGDSLSIVVENEGRINRGRENHDPKGIIAPVTLNRKVLEGWTMEPVPITKEKDILELETILPGHDDHGVPGFFYGTFTLKEGQSPEDTFLDPSGWTKGVAFLNGFNLGRYWPTKGPQVTLYVPGSLLKPRPEVNTIILLEMEGAPSDMKISLVDKPTLYHNVSETDSDESDD</sequence>
<evidence type="ECO:0000313" key="1">
    <source>
        <dbReference type="EMBL" id="KAG0432485.1"/>
    </source>
</evidence>
<evidence type="ECO:0000313" key="2">
    <source>
        <dbReference type="Proteomes" id="UP000805193"/>
    </source>
</evidence>
<dbReference type="EMBL" id="JABSTQ010009147">
    <property type="protein sequence ID" value="KAG0432485.1"/>
    <property type="molecule type" value="Genomic_DNA"/>
</dbReference>
<organism evidence="1 2">
    <name type="scientific">Ixodes persulcatus</name>
    <name type="common">Taiga tick</name>
    <dbReference type="NCBI Taxonomy" id="34615"/>
    <lineage>
        <taxon>Eukaryota</taxon>
        <taxon>Metazoa</taxon>
        <taxon>Ecdysozoa</taxon>
        <taxon>Arthropoda</taxon>
        <taxon>Chelicerata</taxon>
        <taxon>Arachnida</taxon>
        <taxon>Acari</taxon>
        <taxon>Parasitiformes</taxon>
        <taxon>Ixodida</taxon>
        <taxon>Ixodoidea</taxon>
        <taxon>Ixodidae</taxon>
        <taxon>Ixodinae</taxon>
        <taxon>Ixodes</taxon>
    </lineage>
</organism>
<accession>A0AC60QEB6</accession>
<protein>
    <submittedName>
        <fullName evidence="1">Uncharacterized protein</fullName>
    </submittedName>
</protein>
<gene>
    <name evidence="1" type="ORF">HPB47_020793</name>
</gene>
<keyword evidence="2" id="KW-1185">Reference proteome</keyword>
<name>A0AC60QEB6_IXOPE</name>
<comment type="caution">
    <text evidence="1">The sequence shown here is derived from an EMBL/GenBank/DDBJ whole genome shotgun (WGS) entry which is preliminary data.</text>
</comment>
<dbReference type="Proteomes" id="UP000805193">
    <property type="component" value="Unassembled WGS sequence"/>
</dbReference>
<proteinExistence type="predicted"/>
<reference evidence="1 2" key="1">
    <citation type="journal article" date="2020" name="Cell">
        <title>Large-Scale Comparative Analyses of Tick Genomes Elucidate Their Genetic Diversity and Vector Capacities.</title>
        <authorList>
            <consortium name="Tick Genome and Microbiome Consortium (TIGMIC)"/>
            <person name="Jia N."/>
            <person name="Wang J."/>
            <person name="Shi W."/>
            <person name="Du L."/>
            <person name="Sun Y."/>
            <person name="Zhan W."/>
            <person name="Jiang J.F."/>
            <person name="Wang Q."/>
            <person name="Zhang B."/>
            <person name="Ji P."/>
            <person name="Bell-Sakyi L."/>
            <person name="Cui X.M."/>
            <person name="Yuan T.T."/>
            <person name="Jiang B.G."/>
            <person name="Yang W.F."/>
            <person name="Lam T.T."/>
            <person name="Chang Q.C."/>
            <person name="Ding S.J."/>
            <person name="Wang X.J."/>
            <person name="Zhu J.G."/>
            <person name="Ruan X.D."/>
            <person name="Zhao L."/>
            <person name="Wei J.T."/>
            <person name="Ye R.Z."/>
            <person name="Que T.C."/>
            <person name="Du C.H."/>
            <person name="Zhou Y.H."/>
            <person name="Cheng J.X."/>
            <person name="Dai P.F."/>
            <person name="Guo W.B."/>
            <person name="Han X.H."/>
            <person name="Huang E.J."/>
            <person name="Li L.F."/>
            <person name="Wei W."/>
            <person name="Gao Y.C."/>
            <person name="Liu J.Z."/>
            <person name="Shao H.Z."/>
            <person name="Wang X."/>
            <person name="Wang C.C."/>
            <person name="Yang T.C."/>
            <person name="Huo Q.B."/>
            <person name="Li W."/>
            <person name="Chen H.Y."/>
            <person name="Chen S.E."/>
            <person name="Zhou L.G."/>
            <person name="Ni X.B."/>
            <person name="Tian J.H."/>
            <person name="Sheng Y."/>
            <person name="Liu T."/>
            <person name="Pan Y.S."/>
            <person name="Xia L.Y."/>
            <person name="Li J."/>
            <person name="Zhao F."/>
            <person name="Cao W.C."/>
        </authorList>
    </citation>
    <scope>NUCLEOTIDE SEQUENCE [LARGE SCALE GENOMIC DNA]</scope>
    <source>
        <strain evidence="1">Iper-2018</strain>
    </source>
</reference>